<dbReference type="Proteomes" id="UP001558613">
    <property type="component" value="Unassembled WGS sequence"/>
</dbReference>
<proteinExistence type="predicted"/>
<reference evidence="2 3" key="1">
    <citation type="submission" date="2023-09" db="EMBL/GenBank/DDBJ databases">
        <authorList>
            <person name="Wang M."/>
        </authorList>
    </citation>
    <scope>NUCLEOTIDE SEQUENCE [LARGE SCALE GENOMIC DNA]</scope>
    <source>
        <strain evidence="2">GT-2023</strain>
        <tissue evidence="2">Liver</tissue>
    </source>
</reference>
<evidence type="ECO:0000313" key="3">
    <source>
        <dbReference type="Proteomes" id="UP001558613"/>
    </source>
</evidence>
<dbReference type="EMBL" id="JAYMGO010000003">
    <property type="protein sequence ID" value="KAL1278386.1"/>
    <property type="molecule type" value="Genomic_DNA"/>
</dbReference>
<sequence length="169" mass="18702">MSLLFTLSIKACLLLPLPLACLLLSFIVVWTLHFCLFGRSKERESASERATEAARHVSLCLSFHCLIALLLLPRHSRLPFALCRSVRSAFLSFFWVTPSIHSSSCSVVSVLSALLRVHTASAWLSLCQLSLSLSHSLSYLLSLSHSLSVALSLSNSFYSPVCFFRCLLP</sequence>
<keyword evidence="1" id="KW-1133">Transmembrane helix</keyword>
<keyword evidence="1" id="KW-0812">Transmembrane</keyword>
<keyword evidence="3" id="KW-1185">Reference proteome</keyword>
<accession>A0ABR3NNL1</accession>
<evidence type="ECO:0000256" key="1">
    <source>
        <dbReference type="SAM" id="Phobius"/>
    </source>
</evidence>
<keyword evidence="1" id="KW-0472">Membrane</keyword>
<feature type="transmembrane region" description="Helical" evidence="1">
    <location>
        <begin position="12"/>
        <end position="33"/>
    </location>
</feature>
<evidence type="ECO:0000313" key="2">
    <source>
        <dbReference type="EMBL" id="KAL1278386.1"/>
    </source>
</evidence>
<gene>
    <name evidence="2" type="ORF">QQF64_025059</name>
</gene>
<protein>
    <submittedName>
        <fullName evidence="2">Uncharacterized protein</fullName>
    </submittedName>
</protein>
<name>A0ABR3NNL1_9TELE</name>
<organism evidence="2 3">
    <name type="scientific">Cirrhinus molitorella</name>
    <name type="common">mud carp</name>
    <dbReference type="NCBI Taxonomy" id="172907"/>
    <lineage>
        <taxon>Eukaryota</taxon>
        <taxon>Metazoa</taxon>
        <taxon>Chordata</taxon>
        <taxon>Craniata</taxon>
        <taxon>Vertebrata</taxon>
        <taxon>Euteleostomi</taxon>
        <taxon>Actinopterygii</taxon>
        <taxon>Neopterygii</taxon>
        <taxon>Teleostei</taxon>
        <taxon>Ostariophysi</taxon>
        <taxon>Cypriniformes</taxon>
        <taxon>Cyprinidae</taxon>
        <taxon>Labeoninae</taxon>
        <taxon>Labeonini</taxon>
        <taxon>Cirrhinus</taxon>
    </lineage>
</organism>
<comment type="caution">
    <text evidence="2">The sequence shown here is derived from an EMBL/GenBank/DDBJ whole genome shotgun (WGS) entry which is preliminary data.</text>
</comment>